<feature type="compositionally biased region" description="Polar residues" evidence="1">
    <location>
        <begin position="591"/>
        <end position="601"/>
    </location>
</feature>
<dbReference type="Proteomes" id="UP000009009">
    <property type="component" value="Unassembled WGS sequence"/>
</dbReference>
<evidence type="ECO:0000313" key="3">
    <source>
        <dbReference type="Proteomes" id="UP000009009"/>
    </source>
</evidence>
<keyword evidence="3" id="KW-1185">Reference proteome</keyword>
<feature type="region of interest" description="Disordered" evidence="1">
    <location>
        <begin position="581"/>
        <end position="601"/>
    </location>
</feature>
<sequence length="601" mass="63255">MSSSQLPNDITSEFTDTTSQSTGSSGQYFSSFIYRISSQITLTSLGTTTIQSVRDIITPSSRYILSDRAENNTKFTSNQPSNIVFHSSVSILLTSSIANSPSSDFFNDETTVTTRFSTCSTSFSTTSDSKFNSLNQIPSPTNFFSDLPIESGSSFSQQSSRSPSDYSSTAALSSSNPTSTPSSTSPQAENSTSQGALVTILSSGLYSRLTSNPSITDLLSSGSTDNQYIASATRVASTNDKSEASVVILTSRPSADQSPDYASSTLMDGITQWESSPAGQYSTAFTLSRSCTDTTAYYSNNTQHISSNLDAKYFTQTLPNFLEGTNSISSVQSFDMTSTSVFGKYSGDFPTSLSIKFPTGMATLTSLTGQSSSSVLSETSIIHSSSFVATEALTTKTSSDIATNTLESSSRQSSSTATIETSTSSVASSPSMGTVEASSSQSSIFIANSSLISSSRQSLRTITIEPATSQSSTLIITETSTSFFNPSSKVSATEPSTISASQSSTPTITHHVSSTVDAKYFTQTSSSFLENDETVSLIQSSDTDSSSTSDQSSSISSINRTSGTSIDVVTLTSYADQFSSSPVVEPSISSTAQHSTTITIE</sequence>
<reference evidence="2 3" key="1">
    <citation type="journal article" date="2012" name="FEMS Yeast Res.">
        <title>The genome sequence of the wine yeast VIN7 reveals an allotriploid hybrid genome with Saccharomyces cerevisiae and Saccharomyces kudriavzevii origins.</title>
        <authorList>
            <person name="Borneman A.R."/>
            <person name="Desany B.A."/>
            <person name="Riches D."/>
            <person name="Affourtit J.P."/>
            <person name="Forgan A.H."/>
            <person name="Pretorius I.S."/>
            <person name="Egholm M."/>
            <person name="Chambers P.J."/>
        </authorList>
    </citation>
    <scope>NUCLEOTIDE SEQUENCE [LARGE SCALE GENOMIC DNA]</scope>
    <source>
        <strain evidence="2 3">VIN7</strain>
    </source>
</reference>
<feature type="region of interest" description="Disordered" evidence="1">
    <location>
        <begin position="1"/>
        <end position="24"/>
    </location>
</feature>
<dbReference type="EMBL" id="AGVY01000202">
    <property type="protein sequence ID" value="EHN02561.1"/>
    <property type="molecule type" value="Genomic_DNA"/>
</dbReference>
<name>H0GUF0_SACCK</name>
<feature type="compositionally biased region" description="Low complexity" evidence="1">
    <location>
        <begin position="154"/>
        <end position="186"/>
    </location>
</feature>
<gene>
    <name evidence="2" type="ORF">VIN7_6940</name>
</gene>
<accession>H0GUF0</accession>
<dbReference type="HOGENOM" id="CLU_454274_0_0_1"/>
<feature type="compositionally biased region" description="Polar residues" evidence="1">
    <location>
        <begin position="1"/>
        <end position="17"/>
    </location>
</feature>
<organism evidence="2 3">
    <name type="scientific">Saccharomyces cerevisiae x Saccharomyces kudriavzevii (strain VIN7)</name>
    <name type="common">Yeast</name>
    <dbReference type="NCBI Taxonomy" id="1095631"/>
    <lineage>
        <taxon>Eukaryota</taxon>
        <taxon>Fungi</taxon>
        <taxon>Dikarya</taxon>
        <taxon>Ascomycota</taxon>
        <taxon>Saccharomycotina</taxon>
        <taxon>Saccharomycetes</taxon>
        <taxon>Saccharomycetales</taxon>
        <taxon>Saccharomycetaceae</taxon>
        <taxon>Saccharomyces</taxon>
    </lineage>
</organism>
<feature type="region of interest" description="Disordered" evidence="1">
    <location>
        <begin position="539"/>
        <end position="559"/>
    </location>
</feature>
<feature type="compositionally biased region" description="Low complexity" evidence="1">
    <location>
        <begin position="408"/>
        <end position="434"/>
    </location>
</feature>
<feature type="non-terminal residue" evidence="2">
    <location>
        <position position="601"/>
    </location>
</feature>
<feature type="region of interest" description="Disordered" evidence="1">
    <location>
        <begin position="485"/>
        <end position="508"/>
    </location>
</feature>
<proteinExistence type="predicted"/>
<evidence type="ECO:0000313" key="2">
    <source>
        <dbReference type="EMBL" id="EHN02561.1"/>
    </source>
</evidence>
<evidence type="ECO:0000256" key="1">
    <source>
        <dbReference type="SAM" id="MobiDB-lite"/>
    </source>
</evidence>
<feature type="region of interest" description="Disordered" evidence="1">
    <location>
        <begin position="154"/>
        <end position="194"/>
    </location>
</feature>
<feature type="compositionally biased region" description="Low complexity" evidence="1">
    <location>
        <begin position="581"/>
        <end position="590"/>
    </location>
</feature>
<protein>
    <submittedName>
        <fullName evidence="2">Aga1p</fullName>
    </submittedName>
</protein>
<dbReference type="AlphaFoldDB" id="H0GUF0"/>
<comment type="caution">
    <text evidence="2">The sequence shown here is derived from an EMBL/GenBank/DDBJ whole genome shotgun (WGS) entry which is preliminary data.</text>
</comment>
<feature type="region of interest" description="Disordered" evidence="1">
    <location>
        <begin position="404"/>
        <end position="434"/>
    </location>
</feature>